<organism evidence="1 2">
    <name type="scientific">Coprococcus catus GD/7</name>
    <dbReference type="NCBI Taxonomy" id="717962"/>
    <lineage>
        <taxon>Bacteria</taxon>
        <taxon>Bacillati</taxon>
        <taxon>Bacillota</taxon>
        <taxon>Clostridia</taxon>
        <taxon>Lachnospirales</taxon>
        <taxon>Lachnospiraceae</taxon>
        <taxon>Coprococcus</taxon>
    </lineage>
</organism>
<evidence type="ECO:0000313" key="1">
    <source>
        <dbReference type="EMBL" id="CBK79313.1"/>
    </source>
</evidence>
<dbReference type="RefSeq" id="WP_015512909.1">
    <property type="nucleotide sequence ID" value="NC_021009.1"/>
</dbReference>
<name>D4J4P2_9FIRM</name>
<reference evidence="1 2" key="1">
    <citation type="submission" date="2010-03" db="EMBL/GenBank/DDBJ databases">
        <title>The genome sequence of Coprococcus catus GD/7.</title>
        <authorList>
            <consortium name="metaHIT consortium -- http://www.metahit.eu/"/>
            <person name="Pajon A."/>
            <person name="Turner K."/>
            <person name="Parkhill J."/>
            <person name="Duncan S."/>
            <person name="Flint H."/>
        </authorList>
    </citation>
    <scope>NUCLEOTIDE SEQUENCE [LARGE SCALE GENOMIC DNA]</scope>
    <source>
        <strain evidence="1 2">GD/7</strain>
    </source>
</reference>
<dbReference type="Proteomes" id="UP000008798">
    <property type="component" value="Chromosome"/>
</dbReference>
<dbReference type="HOGENOM" id="CLU_3214904_0_0_9"/>
<reference evidence="1 2" key="2">
    <citation type="submission" date="2010-03" db="EMBL/GenBank/DDBJ databases">
        <authorList>
            <person name="Pajon A."/>
        </authorList>
    </citation>
    <scope>NUCLEOTIDE SEQUENCE [LARGE SCALE GENOMIC DNA]</scope>
    <source>
        <strain evidence="1 2">GD/7</strain>
    </source>
</reference>
<accession>D4J4P2</accession>
<dbReference type="EMBL" id="FP929038">
    <property type="protein sequence ID" value="CBK79313.1"/>
    <property type="molecule type" value="Genomic_DNA"/>
</dbReference>
<dbReference type="STRING" id="717962.CC1_03800"/>
<proteinExistence type="predicted"/>
<dbReference type="AlphaFoldDB" id="D4J4P2"/>
<sequence length="44" mass="5032">MNKFSHKMNFDGTKEVNRECLEQANQIIEDGIDAQKLYLLSSTA</sequence>
<evidence type="ECO:0000313" key="2">
    <source>
        <dbReference type="Proteomes" id="UP000008798"/>
    </source>
</evidence>
<dbReference type="PATRIC" id="fig|717962.3.peg.193"/>
<gene>
    <name evidence="1" type="ORF">CC1_03800</name>
</gene>
<protein>
    <submittedName>
        <fullName evidence="1">Uncharacterized protein</fullName>
    </submittedName>
</protein>
<dbReference type="KEGG" id="cct:CC1_03800"/>